<dbReference type="Gene3D" id="1.10.10.10">
    <property type="entry name" value="Winged helix-like DNA-binding domain superfamily/Winged helix DNA-binding domain"/>
    <property type="match status" value="1"/>
</dbReference>
<gene>
    <name evidence="1" type="ORF">AVL55_14560</name>
</gene>
<dbReference type="GO" id="GO:0006351">
    <property type="term" value="P:DNA-templated transcription"/>
    <property type="evidence" value="ECO:0007669"/>
    <property type="project" value="TreeGrafter"/>
</dbReference>
<dbReference type="OrthoDB" id="6380574at2"/>
<dbReference type="PANTHER" id="PTHR30319">
    <property type="entry name" value="PHENYLACETIC ACID REGULATOR-RELATED TRANSCRIPTIONAL REPRESSOR"/>
    <property type="match status" value="1"/>
</dbReference>
<dbReference type="EMBL" id="CP014323">
    <property type="protein sequence ID" value="AMJ99275.1"/>
    <property type="molecule type" value="Genomic_DNA"/>
</dbReference>
<dbReference type="Proteomes" id="UP000063991">
    <property type="component" value="Chromosome"/>
</dbReference>
<name>A0A126Q278_ALTMA</name>
<proteinExistence type="predicted"/>
<evidence type="ECO:0000313" key="2">
    <source>
        <dbReference type="Proteomes" id="UP000063991"/>
    </source>
</evidence>
<reference evidence="1 2" key="1">
    <citation type="submission" date="2015-12" db="EMBL/GenBank/DDBJ databases">
        <authorList>
            <person name="Shamseldin A."/>
            <person name="Moawad H."/>
            <person name="Abd El-Rahim W.M."/>
            <person name="Sadowsky M.J."/>
        </authorList>
    </citation>
    <scope>NUCLEOTIDE SEQUENCE [LARGE SCALE GENOMIC DNA]</scope>
    <source>
        <strain evidence="1 2">D7</strain>
    </source>
</reference>
<accession>A0A126Q278</accession>
<dbReference type="AlphaFoldDB" id="A0A126Q278"/>
<dbReference type="RefSeq" id="WP_061095620.1">
    <property type="nucleotide sequence ID" value="NZ_CP014323.1"/>
</dbReference>
<dbReference type="InterPro" id="IPR036388">
    <property type="entry name" value="WH-like_DNA-bd_sf"/>
</dbReference>
<protein>
    <submittedName>
        <fullName evidence="1">PaaX family transcriptional regulator</fullName>
    </submittedName>
</protein>
<organism evidence="1 2">
    <name type="scientific">Alteromonas macleodii</name>
    <name type="common">Pseudoalteromonas macleodii</name>
    <dbReference type="NCBI Taxonomy" id="28108"/>
    <lineage>
        <taxon>Bacteria</taxon>
        <taxon>Pseudomonadati</taxon>
        <taxon>Pseudomonadota</taxon>
        <taxon>Gammaproteobacteria</taxon>
        <taxon>Alteromonadales</taxon>
        <taxon>Alteromonadaceae</taxon>
        <taxon>Alteromonas/Salinimonas group</taxon>
        <taxon>Alteromonas</taxon>
    </lineage>
</organism>
<dbReference type="PANTHER" id="PTHR30319:SF1">
    <property type="entry name" value="TRANSCRIPTIONAL REPRESSOR PAAX"/>
    <property type="match status" value="1"/>
</dbReference>
<evidence type="ECO:0000313" key="1">
    <source>
        <dbReference type="EMBL" id="AMJ99275.1"/>
    </source>
</evidence>
<sequence>MQLEKQKKPNARKLLLKLLGSRDNIQMNASAAVRVGALFGISENNIRVTLTRLQSAQLISLVERGFYKLGDKGIRFAKEIHQWREDEDGLVPWQNDWVVAQTSTLPKSDKKQLRNNERALKLLGMRKLTNDVYLRPNNFSGGAGEVRDKLYTLGLSRKALVFSASDFDTKSHSRAMGLWSHLNLEALYKDGCIEIEESLARLTSLPLEEATKESYVIGDRALYHLVFDPLLPSPLADVAMRERYRNLVKRYDDAGAQIWHRFLNQN</sequence>